<evidence type="ECO:0000256" key="1">
    <source>
        <dbReference type="SAM" id="Phobius"/>
    </source>
</evidence>
<keyword evidence="1" id="KW-1133">Transmembrane helix</keyword>
<gene>
    <name evidence="2" type="ORF">D3H65_05650</name>
</gene>
<dbReference type="RefSeq" id="WP_119049330.1">
    <property type="nucleotide sequence ID" value="NZ_CP032157.1"/>
</dbReference>
<protein>
    <submittedName>
        <fullName evidence="2">Uncharacterized protein</fullName>
    </submittedName>
</protein>
<dbReference type="EMBL" id="CP032157">
    <property type="protein sequence ID" value="AXY73492.1"/>
    <property type="molecule type" value="Genomic_DNA"/>
</dbReference>
<accession>A0A3B7MGJ6</accession>
<keyword evidence="1" id="KW-0812">Transmembrane</keyword>
<evidence type="ECO:0000313" key="2">
    <source>
        <dbReference type="EMBL" id="AXY73492.1"/>
    </source>
</evidence>
<sequence length="168" mass="19923">MRLPKLFYTPGLISLLALPLLIMYLVTPFGEQQYAIRMFLPSDEKPPKGQLRFSKYSVWEAAKNKKIVEVQFFFEPHSQFDQFNQRAKLDFVRREIERLTITHDTNSVLKLELGEGITYGELVWIFDQLMIYGVKRYAWTDDSFYIFANEPQVRPEPLEEIHTRLLDL</sequence>
<keyword evidence="3" id="KW-1185">Reference proteome</keyword>
<dbReference type="AlphaFoldDB" id="A0A3B7MGJ6"/>
<keyword evidence="1" id="KW-0472">Membrane</keyword>
<feature type="transmembrane region" description="Helical" evidence="1">
    <location>
        <begin position="6"/>
        <end position="27"/>
    </location>
</feature>
<proteinExistence type="predicted"/>
<evidence type="ECO:0000313" key="3">
    <source>
        <dbReference type="Proteomes" id="UP000263900"/>
    </source>
</evidence>
<reference evidence="2 3" key="1">
    <citation type="submission" date="2018-09" db="EMBL/GenBank/DDBJ databases">
        <title>Genome sequencing of strain 6GH32-13.</title>
        <authorList>
            <person name="Weon H.-Y."/>
            <person name="Heo J."/>
            <person name="Kwon S.-W."/>
        </authorList>
    </citation>
    <scope>NUCLEOTIDE SEQUENCE [LARGE SCALE GENOMIC DNA]</scope>
    <source>
        <strain evidence="2 3">5GH32-13</strain>
    </source>
</reference>
<dbReference type="KEGG" id="pseg:D3H65_05650"/>
<organism evidence="2 3">
    <name type="scientific">Paraflavitalea soli</name>
    <dbReference type="NCBI Taxonomy" id="2315862"/>
    <lineage>
        <taxon>Bacteria</taxon>
        <taxon>Pseudomonadati</taxon>
        <taxon>Bacteroidota</taxon>
        <taxon>Chitinophagia</taxon>
        <taxon>Chitinophagales</taxon>
        <taxon>Chitinophagaceae</taxon>
        <taxon>Paraflavitalea</taxon>
    </lineage>
</organism>
<dbReference type="OrthoDB" id="680130at2"/>
<name>A0A3B7MGJ6_9BACT</name>
<dbReference type="Proteomes" id="UP000263900">
    <property type="component" value="Chromosome"/>
</dbReference>